<dbReference type="Pfam" id="PF13560">
    <property type="entry name" value="HTH_31"/>
    <property type="match status" value="1"/>
</dbReference>
<feature type="domain" description="HTH cro/C1-type" evidence="1">
    <location>
        <begin position="39"/>
        <end position="94"/>
    </location>
</feature>
<accession>A0A846XPV7</accession>
<dbReference type="SMART" id="SM00530">
    <property type="entry name" value="HTH_XRE"/>
    <property type="match status" value="1"/>
</dbReference>
<evidence type="ECO:0000259" key="1">
    <source>
        <dbReference type="PROSITE" id="PS50943"/>
    </source>
</evidence>
<dbReference type="EMBL" id="JAAXOO010000007">
    <property type="protein sequence ID" value="NKY36553.1"/>
    <property type="molecule type" value="Genomic_DNA"/>
</dbReference>
<dbReference type="InterPro" id="IPR001387">
    <property type="entry name" value="Cro/C1-type_HTH"/>
</dbReference>
<protein>
    <submittedName>
        <fullName evidence="2">Helix-turn-helix domain-containing protein</fullName>
    </submittedName>
</protein>
<dbReference type="CDD" id="cd00093">
    <property type="entry name" value="HTH_XRE"/>
    <property type="match status" value="1"/>
</dbReference>
<dbReference type="SUPFAM" id="SSF47413">
    <property type="entry name" value="lambda repressor-like DNA-binding domains"/>
    <property type="match status" value="1"/>
</dbReference>
<proteinExistence type="predicted"/>
<dbReference type="InterPro" id="IPR010982">
    <property type="entry name" value="Lambda_DNA-bd_dom_sf"/>
</dbReference>
<dbReference type="Proteomes" id="UP000565715">
    <property type="component" value="Unassembled WGS sequence"/>
</dbReference>
<evidence type="ECO:0000313" key="2">
    <source>
        <dbReference type="EMBL" id="NKY36553.1"/>
    </source>
</evidence>
<dbReference type="AlphaFoldDB" id="A0A846XPV7"/>
<evidence type="ECO:0000313" key="3">
    <source>
        <dbReference type="Proteomes" id="UP000565715"/>
    </source>
</evidence>
<dbReference type="Gene3D" id="1.10.260.40">
    <property type="entry name" value="lambda repressor-like DNA-binding domains"/>
    <property type="match status" value="1"/>
</dbReference>
<sequence length="305" mass="34549">MTARADSTAARFGHNGDVTARAPVDRGPTVLRIALGVQLRKLREERGISRETAGEALRASESKIARLELGRTGFKVRDMGDLLTLYGVHDADERDRFLALARQANQPGWWHRYNDLLPSWFETYVGLEQASLGIRIYETHYIPGLFQTADYARYIFGLDSREDAQRLVDMRMRRQRILTRTPTPPTVWAVVDEHVLRRLPPDPCVARNQLLHLLELTEQPNITIQVLPESVGPTPAEGGSFSILRFPEEELPDIVYLEQLTSALYLDKTVDLQHYRKLMDTLCAGYAHPVGRTPILLQELLDAVG</sequence>
<gene>
    <name evidence="2" type="ORF">HGA13_26295</name>
</gene>
<comment type="caution">
    <text evidence="2">The sequence shown here is derived from an EMBL/GenBank/DDBJ whole genome shotgun (WGS) entry which is preliminary data.</text>
</comment>
<dbReference type="RefSeq" id="WP_084470814.1">
    <property type="nucleotide sequence ID" value="NZ_JAAXOO010000007.1"/>
</dbReference>
<organism evidence="2 3">
    <name type="scientific">Nocardia speluncae</name>
    <dbReference type="NCBI Taxonomy" id="419477"/>
    <lineage>
        <taxon>Bacteria</taxon>
        <taxon>Bacillati</taxon>
        <taxon>Actinomycetota</taxon>
        <taxon>Actinomycetes</taxon>
        <taxon>Mycobacteriales</taxon>
        <taxon>Nocardiaceae</taxon>
        <taxon>Nocardia</taxon>
    </lineage>
</organism>
<dbReference type="PROSITE" id="PS50943">
    <property type="entry name" value="HTH_CROC1"/>
    <property type="match status" value="1"/>
</dbReference>
<dbReference type="GO" id="GO:0003677">
    <property type="term" value="F:DNA binding"/>
    <property type="evidence" value="ECO:0007669"/>
    <property type="project" value="InterPro"/>
</dbReference>
<name>A0A846XPV7_9NOCA</name>
<keyword evidence="3" id="KW-1185">Reference proteome</keyword>
<dbReference type="Pfam" id="PF19054">
    <property type="entry name" value="DUF5753"/>
    <property type="match status" value="1"/>
</dbReference>
<reference evidence="2 3" key="1">
    <citation type="submission" date="2020-04" db="EMBL/GenBank/DDBJ databases">
        <title>MicrobeNet Type strains.</title>
        <authorList>
            <person name="Nicholson A.C."/>
        </authorList>
    </citation>
    <scope>NUCLEOTIDE SEQUENCE [LARGE SCALE GENOMIC DNA]</scope>
    <source>
        <strain evidence="2 3">DSM 45078</strain>
    </source>
</reference>
<dbReference type="InterPro" id="IPR043917">
    <property type="entry name" value="DUF5753"/>
</dbReference>